<keyword evidence="6" id="KW-0482">Metalloprotease</keyword>
<dbReference type="GO" id="GO:0046872">
    <property type="term" value="F:metal ion binding"/>
    <property type="evidence" value="ECO:0007669"/>
    <property type="project" value="UniProtKB-KW"/>
</dbReference>
<dbReference type="Gene3D" id="3.30.2010.10">
    <property type="entry name" value="Metalloproteases ('zincins'), catalytic domain"/>
    <property type="match status" value="1"/>
</dbReference>
<keyword evidence="2" id="KW-0645">Protease</keyword>
<comment type="caution">
    <text evidence="9">The sequence shown here is derived from an EMBL/GenBank/DDBJ whole genome shotgun (WGS) entry which is preliminary data.</text>
</comment>
<gene>
    <name evidence="9" type="ORF">EVA69_00685</name>
</gene>
<dbReference type="GO" id="GO:0016020">
    <property type="term" value="C:membrane"/>
    <property type="evidence" value="ECO:0007669"/>
    <property type="project" value="TreeGrafter"/>
</dbReference>
<evidence type="ECO:0000256" key="4">
    <source>
        <dbReference type="ARBA" id="ARBA00022801"/>
    </source>
</evidence>
<comment type="cofactor">
    <cofactor evidence="1">
        <name>Zn(2+)</name>
        <dbReference type="ChEBI" id="CHEBI:29105"/>
    </cofactor>
</comment>
<evidence type="ECO:0000256" key="2">
    <source>
        <dbReference type="ARBA" id="ARBA00022670"/>
    </source>
</evidence>
<dbReference type="GO" id="GO:0004222">
    <property type="term" value="F:metalloendopeptidase activity"/>
    <property type="evidence" value="ECO:0007669"/>
    <property type="project" value="InterPro"/>
</dbReference>
<evidence type="ECO:0000256" key="1">
    <source>
        <dbReference type="ARBA" id="ARBA00001947"/>
    </source>
</evidence>
<keyword evidence="7" id="KW-0812">Transmembrane</keyword>
<organism evidence="9 10">
    <name type="scientific">OM182 bacterium</name>
    <dbReference type="NCBI Taxonomy" id="2510334"/>
    <lineage>
        <taxon>Bacteria</taxon>
        <taxon>Pseudomonadati</taxon>
        <taxon>Pseudomonadota</taxon>
        <taxon>Gammaproteobacteria</taxon>
        <taxon>OMG group</taxon>
        <taxon>OM182 clade</taxon>
    </lineage>
</organism>
<dbReference type="PANTHER" id="PTHR22726:SF24">
    <property type="entry name" value="M48 FAMILY METALLOPEPTIDASE"/>
    <property type="match status" value="1"/>
</dbReference>
<feature type="domain" description="Peptidase M48" evidence="8">
    <location>
        <begin position="82"/>
        <end position="270"/>
    </location>
</feature>
<dbReference type="GO" id="GO:0051603">
    <property type="term" value="P:proteolysis involved in protein catabolic process"/>
    <property type="evidence" value="ECO:0007669"/>
    <property type="project" value="TreeGrafter"/>
</dbReference>
<dbReference type="InterPro" id="IPR051156">
    <property type="entry name" value="Mito/Outer_Membr_Metalloprot"/>
</dbReference>
<keyword evidence="3" id="KW-0479">Metal-binding</keyword>
<keyword evidence="7" id="KW-1133">Transmembrane helix</keyword>
<evidence type="ECO:0000256" key="3">
    <source>
        <dbReference type="ARBA" id="ARBA00022723"/>
    </source>
</evidence>
<evidence type="ECO:0000259" key="8">
    <source>
        <dbReference type="Pfam" id="PF01435"/>
    </source>
</evidence>
<dbReference type="Pfam" id="PF01435">
    <property type="entry name" value="Peptidase_M48"/>
    <property type="match status" value="1"/>
</dbReference>
<proteinExistence type="predicted"/>
<dbReference type="PANTHER" id="PTHR22726">
    <property type="entry name" value="METALLOENDOPEPTIDASE OMA1"/>
    <property type="match status" value="1"/>
</dbReference>
<dbReference type="Proteomes" id="UP000320404">
    <property type="component" value="Unassembled WGS sequence"/>
</dbReference>
<dbReference type="CDD" id="cd07333">
    <property type="entry name" value="M48C_bepA_like"/>
    <property type="match status" value="1"/>
</dbReference>
<feature type="transmembrane region" description="Helical" evidence="7">
    <location>
        <begin position="12"/>
        <end position="35"/>
    </location>
</feature>
<protein>
    <submittedName>
        <fullName evidence="9">Peptidase M48</fullName>
    </submittedName>
</protein>
<dbReference type="InterPro" id="IPR001915">
    <property type="entry name" value="Peptidase_M48"/>
</dbReference>
<evidence type="ECO:0000313" key="10">
    <source>
        <dbReference type="Proteomes" id="UP000320404"/>
    </source>
</evidence>
<name>A0A520S6T4_9GAMM</name>
<accession>A0A520S6T4</accession>
<keyword evidence="4" id="KW-0378">Hydrolase</keyword>
<evidence type="ECO:0000313" key="9">
    <source>
        <dbReference type="EMBL" id="RZO78178.1"/>
    </source>
</evidence>
<dbReference type="AlphaFoldDB" id="A0A520S6T4"/>
<dbReference type="EMBL" id="SHAH01000004">
    <property type="protein sequence ID" value="RZO78178.1"/>
    <property type="molecule type" value="Genomic_DNA"/>
</dbReference>
<evidence type="ECO:0000256" key="5">
    <source>
        <dbReference type="ARBA" id="ARBA00022833"/>
    </source>
</evidence>
<reference evidence="9 10" key="1">
    <citation type="submission" date="2019-02" db="EMBL/GenBank/DDBJ databases">
        <title>Prokaryotic population dynamics and viral predation in marine succession experiment using metagenomics: the confinement effect.</title>
        <authorList>
            <person name="Haro-Moreno J.M."/>
            <person name="Rodriguez-Valera F."/>
            <person name="Lopez-Perez M."/>
        </authorList>
    </citation>
    <scope>NUCLEOTIDE SEQUENCE [LARGE SCALE GENOMIC DNA]</scope>
    <source>
        <strain evidence="9">MED-G158</strain>
    </source>
</reference>
<evidence type="ECO:0000256" key="7">
    <source>
        <dbReference type="SAM" id="Phobius"/>
    </source>
</evidence>
<evidence type="ECO:0000256" key="6">
    <source>
        <dbReference type="ARBA" id="ARBA00023049"/>
    </source>
</evidence>
<sequence length="504" mass="54415">MTKLGSPELKTLLCLGSFPKTFLMMIYAAVILPVLTSCAVNPATGGPNLVLMSESREKEIGAEEHAKVLASQPVYQDADLLAYVTEVGNRIAAVSHRPDLGYTYTIIDSPSINAMALPGGYVYVNRGLLTFMNTEAQLAAVVAHEIGHITARHAVQQQARGALANAAATVGGFVTAVATGSGYAGSQISEVASIWAQTSLSGFGREMELEADSLGAEYLLEAGYDPAAMIDVVTVLKNQEDFNRRVTGSGGGYHGLFATHPRSDTRLQQAIASVGELEEGEVTMSDDSAFREQIDGLIIGASAASQQQDARNRYYQTLLGYTLVFPDEWGIRETTTTVTAVMAGKGSLRVEAQRLQENIEPRVFLREKLGITDLQKSEAVSQYRLLGHTGVTTSASGNPERVAAIYLGPRVFVFRGEVTDSTDIETVDAALLESIRTFRAIQRGETLLGDEMKIKYVQASEFFDFSVVGQSSRIANYPEETLRLLNGFYPSGTPEAGEWVKLVE</sequence>
<keyword evidence="7" id="KW-0472">Membrane</keyword>
<keyword evidence="5" id="KW-0862">Zinc</keyword>